<feature type="region of interest" description="Disordered" evidence="1">
    <location>
        <begin position="178"/>
        <end position="201"/>
    </location>
</feature>
<proteinExistence type="predicted"/>
<protein>
    <submittedName>
        <fullName evidence="2">Uncharacterized protein</fullName>
    </submittedName>
</protein>
<gene>
    <name evidence="2" type="ORF">M231_03145</name>
</gene>
<comment type="caution">
    <text evidence="2">The sequence shown here is derived from an EMBL/GenBank/DDBJ whole genome shotgun (WGS) entry which is preliminary data.</text>
</comment>
<dbReference type="AlphaFoldDB" id="A0A4Q1BP24"/>
<sequence length="201" mass="22886">MLVYASAEYATDFSFEREFRLDDGSRPTLALKGLKDDLAKWTREVLGVVLSGNVSSLQTDWDRDDLDKPKPENMTIDRKYEIALSEITVDFCGLVSGIDMVKTDEDFRKTLCDLDNGVDKFQTWWCNHREEAEVFKLYALELLAEQENPYARNLFQLLSQSQALPPYDFDYPSSQGLTAAPASISEGNRGMRQSTGDERLM</sequence>
<accession>A0A4Q1BP24</accession>
<evidence type="ECO:0000313" key="3">
    <source>
        <dbReference type="Proteomes" id="UP000289152"/>
    </source>
</evidence>
<organism evidence="2 3">
    <name type="scientific">Tremella mesenterica</name>
    <name type="common">Jelly fungus</name>
    <dbReference type="NCBI Taxonomy" id="5217"/>
    <lineage>
        <taxon>Eukaryota</taxon>
        <taxon>Fungi</taxon>
        <taxon>Dikarya</taxon>
        <taxon>Basidiomycota</taxon>
        <taxon>Agaricomycotina</taxon>
        <taxon>Tremellomycetes</taxon>
        <taxon>Tremellales</taxon>
        <taxon>Tremellaceae</taxon>
        <taxon>Tremella</taxon>
    </lineage>
</organism>
<dbReference type="EMBL" id="SDIL01000029">
    <property type="protein sequence ID" value="RXK39643.1"/>
    <property type="molecule type" value="Genomic_DNA"/>
</dbReference>
<dbReference type="VEuPathDB" id="FungiDB:TREMEDRAFT_59392"/>
<name>A0A4Q1BP24_TREME</name>
<evidence type="ECO:0000313" key="2">
    <source>
        <dbReference type="EMBL" id="RXK39643.1"/>
    </source>
</evidence>
<reference evidence="2 3" key="1">
    <citation type="submission" date="2016-06" db="EMBL/GenBank/DDBJ databases">
        <title>Evolution of pathogenesis and genome organization in the Tremellales.</title>
        <authorList>
            <person name="Cuomo C."/>
            <person name="Litvintseva A."/>
            <person name="Heitman J."/>
            <person name="Chen Y."/>
            <person name="Sun S."/>
            <person name="Springer D."/>
            <person name="Dromer F."/>
            <person name="Young S."/>
            <person name="Zeng Q."/>
            <person name="Chapman S."/>
            <person name="Gujja S."/>
            <person name="Saif S."/>
            <person name="Birren B."/>
        </authorList>
    </citation>
    <scope>NUCLEOTIDE SEQUENCE [LARGE SCALE GENOMIC DNA]</scope>
    <source>
        <strain evidence="2 3">ATCC 28783</strain>
    </source>
</reference>
<evidence type="ECO:0000256" key="1">
    <source>
        <dbReference type="SAM" id="MobiDB-lite"/>
    </source>
</evidence>
<keyword evidence="3" id="KW-1185">Reference proteome</keyword>
<dbReference type="Proteomes" id="UP000289152">
    <property type="component" value="Unassembled WGS sequence"/>
</dbReference>
<dbReference type="InParanoid" id="A0A4Q1BP24"/>